<keyword evidence="3" id="KW-1185">Reference proteome</keyword>
<evidence type="ECO:0000256" key="1">
    <source>
        <dbReference type="SAM" id="MobiDB-lite"/>
    </source>
</evidence>
<comment type="caution">
    <text evidence="2">The sequence shown here is derived from an EMBL/GenBank/DDBJ whole genome shotgun (WGS) entry which is preliminary data.</text>
</comment>
<dbReference type="EMBL" id="JACGCI010000001">
    <property type="protein sequence ID" value="KAF6765893.1"/>
    <property type="molecule type" value="Genomic_DNA"/>
</dbReference>
<gene>
    <name evidence="2" type="ORF">DFP72DRAFT_297</name>
</gene>
<evidence type="ECO:0000313" key="3">
    <source>
        <dbReference type="Proteomes" id="UP000521943"/>
    </source>
</evidence>
<organism evidence="2 3">
    <name type="scientific">Ephemerocybe angulata</name>
    <dbReference type="NCBI Taxonomy" id="980116"/>
    <lineage>
        <taxon>Eukaryota</taxon>
        <taxon>Fungi</taxon>
        <taxon>Dikarya</taxon>
        <taxon>Basidiomycota</taxon>
        <taxon>Agaricomycotina</taxon>
        <taxon>Agaricomycetes</taxon>
        <taxon>Agaricomycetidae</taxon>
        <taxon>Agaricales</taxon>
        <taxon>Agaricineae</taxon>
        <taxon>Psathyrellaceae</taxon>
        <taxon>Ephemerocybe</taxon>
    </lineage>
</organism>
<dbReference type="AlphaFoldDB" id="A0A8H6IJX9"/>
<accession>A0A8H6IJX9</accession>
<protein>
    <submittedName>
        <fullName evidence="2">Uncharacterized protein</fullName>
    </submittedName>
</protein>
<feature type="region of interest" description="Disordered" evidence="1">
    <location>
        <begin position="175"/>
        <end position="200"/>
    </location>
</feature>
<sequence>MYRMQATGEHLECYGDRMHPFLAPLNIAPSSPFESSFSHPPAPRCTTRGSSRQGSSRPTVLQPRTSSLLPALRGVALHLNQDALRSGGSCPLGLDPPYYLRPDRMRTRSAGARKALPVERAEANKNYAALHRRKELGRRPLLPGYERKRRTSKSRNPSLTYTFLQLAFQIATSLPTLTPPRGPPFPPQTRKTCGRRPALG</sequence>
<feature type="region of interest" description="Disordered" evidence="1">
    <location>
        <begin position="32"/>
        <end position="65"/>
    </location>
</feature>
<feature type="compositionally biased region" description="Pro residues" evidence="1">
    <location>
        <begin position="177"/>
        <end position="187"/>
    </location>
</feature>
<feature type="compositionally biased region" description="Low complexity" evidence="1">
    <location>
        <begin position="32"/>
        <end position="57"/>
    </location>
</feature>
<dbReference type="Proteomes" id="UP000521943">
    <property type="component" value="Unassembled WGS sequence"/>
</dbReference>
<proteinExistence type="predicted"/>
<evidence type="ECO:0000313" key="2">
    <source>
        <dbReference type="EMBL" id="KAF6765893.1"/>
    </source>
</evidence>
<reference evidence="2 3" key="1">
    <citation type="submission" date="2020-07" db="EMBL/GenBank/DDBJ databases">
        <title>Comparative genomics of pyrophilous fungi reveals a link between fire events and developmental genes.</title>
        <authorList>
            <consortium name="DOE Joint Genome Institute"/>
            <person name="Steindorff A.S."/>
            <person name="Carver A."/>
            <person name="Calhoun S."/>
            <person name="Stillman K."/>
            <person name="Liu H."/>
            <person name="Lipzen A."/>
            <person name="Pangilinan J."/>
            <person name="Labutti K."/>
            <person name="Bruns T.D."/>
            <person name="Grigoriev I.V."/>
        </authorList>
    </citation>
    <scope>NUCLEOTIDE SEQUENCE [LARGE SCALE GENOMIC DNA]</scope>
    <source>
        <strain evidence="2 3">CBS 144469</strain>
    </source>
</reference>
<name>A0A8H6IJX9_9AGAR</name>